<dbReference type="OrthoDB" id="124542at2759"/>
<dbReference type="Pfam" id="PF14223">
    <property type="entry name" value="Retrotran_gag_2"/>
    <property type="match status" value="1"/>
</dbReference>
<name>A0A024TDU8_9STRA</name>
<dbReference type="GeneID" id="20090429"/>
<dbReference type="AlphaFoldDB" id="A0A024TDU8"/>
<evidence type="ECO:0000313" key="1">
    <source>
        <dbReference type="EMBL" id="ETV92325.1"/>
    </source>
</evidence>
<dbReference type="EMBL" id="KI914001">
    <property type="protein sequence ID" value="ETV92325.1"/>
    <property type="molecule type" value="Genomic_DNA"/>
</dbReference>
<reference evidence="1" key="1">
    <citation type="submission" date="2013-12" db="EMBL/GenBank/DDBJ databases">
        <title>The Genome Sequence of Aphanomyces invadans NJM9701.</title>
        <authorList>
            <consortium name="The Broad Institute Genomics Platform"/>
            <person name="Russ C."/>
            <person name="Tyler B."/>
            <person name="van West P."/>
            <person name="Dieguez-Uribeondo J."/>
            <person name="Young S.K."/>
            <person name="Zeng Q."/>
            <person name="Gargeya S."/>
            <person name="Fitzgerald M."/>
            <person name="Abouelleil A."/>
            <person name="Alvarado L."/>
            <person name="Chapman S.B."/>
            <person name="Gainer-Dewar J."/>
            <person name="Goldberg J."/>
            <person name="Griggs A."/>
            <person name="Gujja S."/>
            <person name="Hansen M."/>
            <person name="Howarth C."/>
            <person name="Imamovic A."/>
            <person name="Ireland A."/>
            <person name="Larimer J."/>
            <person name="McCowan C."/>
            <person name="Murphy C."/>
            <person name="Pearson M."/>
            <person name="Poon T.W."/>
            <person name="Priest M."/>
            <person name="Roberts A."/>
            <person name="Saif S."/>
            <person name="Shea T."/>
            <person name="Sykes S."/>
            <person name="Wortman J."/>
            <person name="Nusbaum C."/>
            <person name="Birren B."/>
        </authorList>
    </citation>
    <scope>NUCLEOTIDE SEQUENCE [LARGE SCALE GENOMIC DNA]</scope>
    <source>
        <strain evidence="1">NJM9701</strain>
    </source>
</reference>
<dbReference type="VEuPathDB" id="FungiDB:H310_13379"/>
<gene>
    <name evidence="1" type="ORF">H310_13379</name>
</gene>
<sequence length="112" mass="12849">MSPSMSSIKSPTILLNESNWNQWRTYIRGRLLTKGIWYVMEGMSKNKTRSGETKDDARDRYLSDSNKAYGIIIEGIEANQYQYIEDAQLATEAFTALSNHHEPKSQIDRDAT</sequence>
<organism evidence="1">
    <name type="scientific">Aphanomyces invadans</name>
    <dbReference type="NCBI Taxonomy" id="157072"/>
    <lineage>
        <taxon>Eukaryota</taxon>
        <taxon>Sar</taxon>
        <taxon>Stramenopiles</taxon>
        <taxon>Oomycota</taxon>
        <taxon>Saprolegniomycetes</taxon>
        <taxon>Saprolegniales</taxon>
        <taxon>Verrucalvaceae</taxon>
        <taxon>Aphanomyces</taxon>
    </lineage>
</organism>
<evidence type="ECO:0008006" key="2">
    <source>
        <dbReference type="Google" id="ProtNLM"/>
    </source>
</evidence>
<proteinExistence type="predicted"/>
<accession>A0A024TDU8</accession>
<protein>
    <recommendedName>
        <fullName evidence="2">DUF4219 domain-containing protein</fullName>
    </recommendedName>
</protein>
<dbReference type="RefSeq" id="XP_008879076.1">
    <property type="nucleotide sequence ID" value="XM_008880854.1"/>
</dbReference>